<dbReference type="eggNOG" id="COG0612">
    <property type="taxonomic scope" value="Bacteria"/>
</dbReference>
<dbReference type="GO" id="GO:0004222">
    <property type="term" value="F:metalloendopeptidase activity"/>
    <property type="evidence" value="ECO:0007669"/>
    <property type="project" value="InterPro"/>
</dbReference>
<organism evidence="5 6">
    <name type="scientific">Rubidibacter lacunae KORDI 51-2</name>
    <dbReference type="NCBI Taxonomy" id="582515"/>
    <lineage>
        <taxon>Bacteria</taxon>
        <taxon>Bacillati</taxon>
        <taxon>Cyanobacteriota</taxon>
        <taxon>Cyanophyceae</taxon>
        <taxon>Oscillatoriophycideae</taxon>
        <taxon>Chroococcales</taxon>
        <taxon>Aphanothecaceae</taxon>
        <taxon>Rubidibacter</taxon>
    </lineage>
</organism>
<keyword evidence="6" id="KW-1185">Reference proteome</keyword>
<dbReference type="Gene3D" id="3.30.830.10">
    <property type="entry name" value="Metalloenzyme, LuxS/M16 peptidase-like"/>
    <property type="match status" value="2"/>
</dbReference>
<dbReference type="SUPFAM" id="SSF63411">
    <property type="entry name" value="LuxS/MPP-like metallohydrolase"/>
    <property type="match status" value="2"/>
</dbReference>
<dbReference type="Proteomes" id="UP000016960">
    <property type="component" value="Unassembled WGS sequence"/>
</dbReference>
<dbReference type="Pfam" id="PF00675">
    <property type="entry name" value="Peptidase_M16"/>
    <property type="match status" value="1"/>
</dbReference>
<protein>
    <submittedName>
        <fullName evidence="5">Putative Zn-dependent peptidase</fullName>
    </submittedName>
</protein>
<name>U5DLR4_9CHRO</name>
<evidence type="ECO:0000256" key="2">
    <source>
        <dbReference type="RuleBase" id="RU004447"/>
    </source>
</evidence>
<evidence type="ECO:0000259" key="4">
    <source>
        <dbReference type="Pfam" id="PF05193"/>
    </source>
</evidence>
<dbReference type="InterPro" id="IPR011249">
    <property type="entry name" value="Metalloenz_LuxS/M16"/>
</dbReference>
<dbReference type="Pfam" id="PF05193">
    <property type="entry name" value="Peptidase_M16_C"/>
    <property type="match status" value="1"/>
</dbReference>
<evidence type="ECO:0000256" key="1">
    <source>
        <dbReference type="ARBA" id="ARBA00007261"/>
    </source>
</evidence>
<reference evidence="5 6" key="1">
    <citation type="submission" date="2013-05" db="EMBL/GenBank/DDBJ databases">
        <title>Draft genome sequence of Rubidibacter lacunae KORDI 51-2.</title>
        <authorList>
            <person name="Choi D.H."/>
            <person name="Noh J.H."/>
            <person name="Kwon K.-K."/>
            <person name="Lee J.-H."/>
            <person name="Ryu J.-Y."/>
        </authorList>
    </citation>
    <scope>NUCLEOTIDE SEQUENCE [LARGE SCALE GENOMIC DNA]</scope>
    <source>
        <strain evidence="5 6">KORDI 51-2</strain>
    </source>
</reference>
<gene>
    <name evidence="5" type="ORF">KR51_00006760</name>
</gene>
<comment type="similarity">
    <text evidence="1 2">Belongs to the peptidase M16 family.</text>
</comment>
<feature type="domain" description="Peptidase M16 C-terminal" evidence="4">
    <location>
        <begin position="186"/>
        <end position="364"/>
    </location>
</feature>
<dbReference type="InterPro" id="IPR011765">
    <property type="entry name" value="Pept_M16_N"/>
</dbReference>
<comment type="caution">
    <text evidence="5">The sequence shown here is derived from an EMBL/GenBank/DDBJ whole genome shotgun (WGS) entry which is preliminary data.</text>
</comment>
<dbReference type="PROSITE" id="PS00143">
    <property type="entry name" value="INSULINASE"/>
    <property type="match status" value="1"/>
</dbReference>
<dbReference type="PANTHER" id="PTHR11851:SF49">
    <property type="entry name" value="MITOCHONDRIAL-PROCESSING PEPTIDASE SUBUNIT ALPHA"/>
    <property type="match status" value="1"/>
</dbReference>
<dbReference type="GO" id="GO:0046872">
    <property type="term" value="F:metal ion binding"/>
    <property type="evidence" value="ECO:0007669"/>
    <property type="project" value="InterPro"/>
</dbReference>
<dbReference type="GO" id="GO:0006508">
    <property type="term" value="P:proteolysis"/>
    <property type="evidence" value="ECO:0007669"/>
    <property type="project" value="InterPro"/>
</dbReference>
<accession>U5DLR4</accession>
<dbReference type="AlphaFoldDB" id="U5DLR4"/>
<evidence type="ECO:0000259" key="3">
    <source>
        <dbReference type="Pfam" id="PF00675"/>
    </source>
</evidence>
<dbReference type="PATRIC" id="fig|582515.4.peg.753"/>
<dbReference type="InterPro" id="IPR001431">
    <property type="entry name" value="Pept_M16_Zn_BS"/>
</dbReference>
<feature type="domain" description="Peptidase M16 N-terminal" evidence="3">
    <location>
        <begin position="35"/>
        <end position="178"/>
    </location>
</feature>
<proteinExistence type="inferred from homology"/>
<evidence type="ECO:0000313" key="6">
    <source>
        <dbReference type="Proteomes" id="UP000016960"/>
    </source>
</evidence>
<dbReference type="EMBL" id="ASSJ01000015">
    <property type="protein sequence ID" value="ERN42586.1"/>
    <property type="molecule type" value="Genomic_DNA"/>
</dbReference>
<evidence type="ECO:0000313" key="5">
    <source>
        <dbReference type="EMBL" id="ERN42586.1"/>
    </source>
</evidence>
<dbReference type="InterPro" id="IPR007863">
    <property type="entry name" value="Peptidase_M16_C"/>
</dbReference>
<dbReference type="STRING" id="582515.KR51_00006760"/>
<dbReference type="PANTHER" id="PTHR11851">
    <property type="entry name" value="METALLOPROTEASE"/>
    <property type="match status" value="1"/>
</dbReference>
<dbReference type="InterPro" id="IPR050361">
    <property type="entry name" value="MPP/UQCRC_Complex"/>
</dbReference>
<dbReference type="InParanoid" id="U5DLR4"/>
<sequence length="430" mass="47943">MPPTSTLQLLQCSGLTADFPASITRFENGLTLIHQQTAGTPVAVADVWVRAGALHEPPNWSGMAHFLEHALFKGTPSLEPGEFDRHIEYCGGMANAATSYDYAHYFLTVATDRMPQVLPHLADILLHATVPDSEFDRERDVVLEELRACHDDPDWLGFQMLSASLYERHPYGRSILGTEAELRCYTPKMLRCFHRTHYQPDRMTVVLVGNFDAIEAGKWVASSFADFEAPLSCPPANVAAEPPAIGIRRSELRSPQLQQARLLMGWVGPGAECLDDAFALDVLSAVLTEGRSARWMRELREERQIVIDIGTSFSLQRDSSLFSIGAVLEPELVPYVENLLRDLLQELQDVPVNSAELKRAQRLLCNDYAFSTETPGQLAGLYGYYSTIASPELSATYPQRVQGVTPQDLQRIARQYLSTDRYAVTVMLPE</sequence>